<proteinExistence type="predicted"/>
<evidence type="ECO:0000256" key="4">
    <source>
        <dbReference type="ARBA" id="ARBA00022692"/>
    </source>
</evidence>
<feature type="domain" description="Mce/MlaD" evidence="8">
    <location>
        <begin position="172"/>
        <end position="232"/>
    </location>
</feature>
<dbReference type="AlphaFoldDB" id="A0A450YIG4"/>
<feature type="domain" description="Mce/MlaD" evidence="8">
    <location>
        <begin position="306"/>
        <end position="399"/>
    </location>
</feature>
<dbReference type="InterPro" id="IPR051800">
    <property type="entry name" value="PqiA-PqiB_transport"/>
</dbReference>
<keyword evidence="5 7" id="KW-1133">Transmembrane helix</keyword>
<evidence type="ECO:0000256" key="6">
    <source>
        <dbReference type="ARBA" id="ARBA00023136"/>
    </source>
</evidence>
<comment type="subcellular location">
    <subcellularLocation>
        <location evidence="1">Cell inner membrane</location>
    </subcellularLocation>
</comment>
<evidence type="ECO:0000256" key="1">
    <source>
        <dbReference type="ARBA" id="ARBA00004533"/>
    </source>
</evidence>
<keyword evidence="2" id="KW-1003">Cell membrane</keyword>
<evidence type="ECO:0000313" key="10">
    <source>
        <dbReference type="EMBL" id="VFK46986.1"/>
    </source>
</evidence>
<evidence type="ECO:0000256" key="5">
    <source>
        <dbReference type="ARBA" id="ARBA00022989"/>
    </source>
</evidence>
<evidence type="ECO:0000256" key="3">
    <source>
        <dbReference type="ARBA" id="ARBA00022519"/>
    </source>
</evidence>
<dbReference type="InterPro" id="IPR003399">
    <property type="entry name" value="Mce/MlaD"/>
</dbReference>
<evidence type="ECO:0000256" key="2">
    <source>
        <dbReference type="ARBA" id="ARBA00022475"/>
    </source>
</evidence>
<accession>A0A450YIG4</accession>
<dbReference type="EMBL" id="CAADFU010000085">
    <property type="protein sequence ID" value="VFK46986.1"/>
    <property type="molecule type" value="Genomic_DNA"/>
</dbReference>
<feature type="domain" description="Mce/MlaD" evidence="8">
    <location>
        <begin position="55"/>
        <end position="143"/>
    </location>
</feature>
<reference evidence="9" key="1">
    <citation type="submission" date="2019-02" db="EMBL/GenBank/DDBJ databases">
        <authorList>
            <person name="Gruber-Vodicka R. H."/>
            <person name="Seah K. B. B."/>
        </authorList>
    </citation>
    <scope>NUCLEOTIDE SEQUENCE</scope>
    <source>
        <strain evidence="10">BECK_S1320</strain>
        <strain evidence="9">BECK_S1321</strain>
    </source>
</reference>
<evidence type="ECO:0000259" key="8">
    <source>
        <dbReference type="Pfam" id="PF02470"/>
    </source>
</evidence>
<gene>
    <name evidence="10" type="ORF">BECKSD772E_GA0070983_108511</name>
    <name evidence="9" type="ORF">BECKSD772F_GA0070984_108811</name>
</gene>
<keyword evidence="4 7" id="KW-0812">Transmembrane</keyword>
<name>A0A450YIG4_9GAMM</name>
<keyword evidence="6 7" id="KW-0472">Membrane</keyword>
<keyword evidence="3" id="KW-0997">Cell inner membrane</keyword>
<dbReference type="PANTHER" id="PTHR30462:SF2">
    <property type="entry name" value="INTERMEMBRANE TRANSPORT PROTEIN PQIB"/>
    <property type="match status" value="1"/>
</dbReference>
<organism evidence="9">
    <name type="scientific">Candidatus Kentrum sp. SD</name>
    <dbReference type="NCBI Taxonomy" id="2126332"/>
    <lineage>
        <taxon>Bacteria</taxon>
        <taxon>Pseudomonadati</taxon>
        <taxon>Pseudomonadota</taxon>
        <taxon>Gammaproteobacteria</taxon>
        <taxon>Candidatus Kentrum</taxon>
    </lineage>
</organism>
<protein>
    <submittedName>
        <fullName evidence="9">Paraquat-inducible protein B</fullName>
    </submittedName>
</protein>
<feature type="transmembrane region" description="Helical" evidence="7">
    <location>
        <begin position="32"/>
        <end position="51"/>
    </location>
</feature>
<sequence length="589" mass="64806">MTEASERQSAHLPEIADPVIAPERGADSLSPIWILPLFVVLIAVLLFWYHYTTQGPLITITFDSAEGIRAGRTPIKYLDVEMGRVQKIGIDRKSRKRVIVTARMEKGARGYLNETTKFWVVRPRVGFSGITGLQTLVSGNYIGMSGVATGGETRAAFRGLEQPPLTSSDAPGLRVRLRASEAGYIEPGSPVFYRRFKVGAVESRRLSEDGKHTEFQVFIHAPYDKFINTNTRFWNASGIDVMLDATGVTMHSESLETVISGGIAFSNPPRLEVGNRIESGATFTLYDTRTEAETRSVEETTRHLGYVLHFDESLHGLKVGAVVEHRGVRIGYVADIGIQYNRETGLFETPTLIFLDPQRIKWPADTRVEEILKTAVEKHGMRARLQTANMLTGALFVDLVLLSPDEERARNGKRPRIIQKTPYPEFPTVHSPFGQMTTKAVNLLDTVRALPLEKLVSSASRFFEDARALLGGPTSDRAETGARENTTMGQAPNAPLVRFLEAMTSTLTGLDAILGTQESRELPGHISASLGQLDATLKSIQGLLQGNTTSSSLSYEFSTALQELTQAARAVRSLTETIESKPNSLIFGK</sequence>
<dbReference type="EMBL" id="CAADFR010000088">
    <property type="protein sequence ID" value="VFK41265.1"/>
    <property type="molecule type" value="Genomic_DNA"/>
</dbReference>
<dbReference type="GO" id="GO:0005886">
    <property type="term" value="C:plasma membrane"/>
    <property type="evidence" value="ECO:0007669"/>
    <property type="project" value="UniProtKB-SubCell"/>
</dbReference>
<evidence type="ECO:0000313" key="9">
    <source>
        <dbReference type="EMBL" id="VFK41265.1"/>
    </source>
</evidence>
<evidence type="ECO:0000256" key="7">
    <source>
        <dbReference type="SAM" id="Phobius"/>
    </source>
</evidence>
<dbReference type="Pfam" id="PF02470">
    <property type="entry name" value="MlaD"/>
    <property type="match status" value="3"/>
</dbReference>
<dbReference type="PANTHER" id="PTHR30462">
    <property type="entry name" value="INTERMEMBRANE TRANSPORT PROTEIN PQIB-RELATED"/>
    <property type="match status" value="1"/>
</dbReference>